<dbReference type="Proteomes" id="UP000197003">
    <property type="component" value="Chromosome"/>
</dbReference>
<dbReference type="OrthoDB" id="5295671at2"/>
<sequence>MAKYLLIVGLFVSFNVVTSQANATVSAGAASQLYVTGVVEHIEAMENEAMVKLVGLPKLLIIKNLMSFPEAKLHLLTESQESRVPLKLKINGSNQILDVINP</sequence>
<feature type="signal peptide" evidence="1">
    <location>
        <begin position="1"/>
        <end position="21"/>
    </location>
</feature>
<protein>
    <submittedName>
        <fullName evidence="2">Uncharacterized protein</fullName>
    </submittedName>
</protein>
<evidence type="ECO:0000313" key="3">
    <source>
        <dbReference type="Proteomes" id="UP000197003"/>
    </source>
</evidence>
<dbReference type="RefSeq" id="WP_088565716.1">
    <property type="nucleotide sequence ID" value="NZ_CP020946.1"/>
</dbReference>
<name>A0A1Z3N9W2_BDEBC</name>
<evidence type="ECO:0000256" key="1">
    <source>
        <dbReference type="SAM" id="SignalP"/>
    </source>
</evidence>
<evidence type="ECO:0000313" key="2">
    <source>
        <dbReference type="EMBL" id="ASD64237.1"/>
    </source>
</evidence>
<feature type="chain" id="PRO_5012509382" evidence="1">
    <location>
        <begin position="22"/>
        <end position="102"/>
    </location>
</feature>
<organism evidence="2 3">
    <name type="scientific">Bdellovibrio bacteriovorus</name>
    <dbReference type="NCBI Taxonomy" id="959"/>
    <lineage>
        <taxon>Bacteria</taxon>
        <taxon>Pseudomonadati</taxon>
        <taxon>Bdellovibrionota</taxon>
        <taxon>Bdellovibrionia</taxon>
        <taxon>Bdellovibrionales</taxon>
        <taxon>Pseudobdellovibrionaceae</taxon>
        <taxon>Bdellovibrio</taxon>
    </lineage>
</organism>
<gene>
    <name evidence="2" type="ORF">B9G79_11995</name>
</gene>
<reference evidence="2 3" key="1">
    <citation type="submission" date="2017-04" db="EMBL/GenBank/DDBJ databases">
        <title>Whole genome sequence of Bdellovibrio bacteriovorus strain SSB218315.</title>
        <authorList>
            <person name="Oyedara O."/>
            <person name="Rodriguez-Perez M.A."/>
        </authorList>
    </citation>
    <scope>NUCLEOTIDE SEQUENCE [LARGE SCALE GENOMIC DNA]</scope>
    <source>
        <strain evidence="2 3">SSB218315</strain>
    </source>
</reference>
<proteinExistence type="predicted"/>
<accession>A0A1Z3N9W2</accession>
<dbReference type="EMBL" id="CP020946">
    <property type="protein sequence ID" value="ASD64237.1"/>
    <property type="molecule type" value="Genomic_DNA"/>
</dbReference>
<keyword evidence="1" id="KW-0732">Signal</keyword>
<dbReference type="AlphaFoldDB" id="A0A1Z3N9W2"/>